<protein>
    <submittedName>
        <fullName evidence="1">Uncharacterized protein</fullName>
    </submittedName>
</protein>
<evidence type="ECO:0000313" key="1">
    <source>
        <dbReference type="EMBL" id="CAG2242133.1"/>
    </source>
</evidence>
<dbReference type="Proteomes" id="UP000683360">
    <property type="component" value="Unassembled WGS sequence"/>
</dbReference>
<evidence type="ECO:0000313" key="2">
    <source>
        <dbReference type="Proteomes" id="UP000683360"/>
    </source>
</evidence>
<proteinExistence type="predicted"/>
<dbReference type="OrthoDB" id="6105516at2759"/>
<organism evidence="1 2">
    <name type="scientific">Mytilus edulis</name>
    <name type="common">Blue mussel</name>
    <dbReference type="NCBI Taxonomy" id="6550"/>
    <lineage>
        <taxon>Eukaryota</taxon>
        <taxon>Metazoa</taxon>
        <taxon>Spiralia</taxon>
        <taxon>Lophotrochozoa</taxon>
        <taxon>Mollusca</taxon>
        <taxon>Bivalvia</taxon>
        <taxon>Autobranchia</taxon>
        <taxon>Pteriomorphia</taxon>
        <taxon>Mytilida</taxon>
        <taxon>Mytiloidea</taxon>
        <taxon>Mytilidae</taxon>
        <taxon>Mytilinae</taxon>
        <taxon>Mytilus</taxon>
    </lineage>
</organism>
<gene>
    <name evidence="1" type="ORF">MEDL_54330</name>
</gene>
<dbReference type="AlphaFoldDB" id="A0A8S3U8S1"/>
<sequence>MITRSHVIQNVIPTGSTEFFWDAMFPRSLPSKVVIGLISQKAANGDYTGNPFNFSNMTNVTMKVNGVEIYGSPLSLDFGDNRNYTAAYVRLFEISDKWMKDLGLNIKLYDFGKGYTFIVFSLDPCDFQEDYLNLVRNGNARLEIRFGVATTETINCLCYYQSQAILTACDETRDIKIVEP</sequence>
<comment type="caution">
    <text evidence="1">The sequence shown here is derived from an EMBL/GenBank/DDBJ whole genome shotgun (WGS) entry which is preliminary data.</text>
</comment>
<dbReference type="EMBL" id="CAJPWZ010002632">
    <property type="protein sequence ID" value="CAG2242133.1"/>
    <property type="molecule type" value="Genomic_DNA"/>
</dbReference>
<reference evidence="1" key="1">
    <citation type="submission" date="2021-03" db="EMBL/GenBank/DDBJ databases">
        <authorList>
            <person name="Bekaert M."/>
        </authorList>
    </citation>
    <scope>NUCLEOTIDE SEQUENCE</scope>
</reference>
<keyword evidence="2" id="KW-1185">Reference proteome</keyword>
<accession>A0A8S3U8S1</accession>
<name>A0A8S3U8S1_MYTED</name>